<dbReference type="GO" id="GO:0003700">
    <property type="term" value="F:DNA-binding transcription factor activity"/>
    <property type="evidence" value="ECO:0007669"/>
    <property type="project" value="InterPro"/>
</dbReference>
<dbReference type="CDD" id="cd00592">
    <property type="entry name" value="HTH_MerR-like"/>
    <property type="match status" value="1"/>
</dbReference>
<dbReference type="PANTHER" id="PTHR30204:SF89">
    <property type="entry name" value="HTH MERR-TYPE DOMAIN-CONTAINING PROTEIN"/>
    <property type="match status" value="1"/>
</dbReference>
<dbReference type="SMART" id="SM00422">
    <property type="entry name" value="HTH_MERR"/>
    <property type="match status" value="1"/>
</dbReference>
<dbReference type="PROSITE" id="PS50937">
    <property type="entry name" value="HTH_MERR_2"/>
    <property type="match status" value="1"/>
</dbReference>
<proteinExistence type="predicted"/>
<feature type="domain" description="HTH merR-type" evidence="2">
    <location>
        <begin position="14"/>
        <end position="72"/>
    </location>
</feature>
<protein>
    <submittedName>
        <fullName evidence="3">MerR family transcriptional regulator</fullName>
    </submittedName>
</protein>
<evidence type="ECO:0000259" key="2">
    <source>
        <dbReference type="PROSITE" id="PS50937"/>
    </source>
</evidence>
<dbReference type="InterPro" id="IPR009061">
    <property type="entry name" value="DNA-bd_dom_put_sf"/>
</dbReference>
<dbReference type="Pfam" id="PF13411">
    <property type="entry name" value="MerR_1"/>
    <property type="match status" value="1"/>
</dbReference>
<dbReference type="PANTHER" id="PTHR30204">
    <property type="entry name" value="REDOX-CYCLING DRUG-SENSING TRANSCRIPTIONAL ACTIVATOR SOXR"/>
    <property type="match status" value="1"/>
</dbReference>
<evidence type="ECO:0000313" key="4">
    <source>
        <dbReference type="Proteomes" id="UP001224412"/>
    </source>
</evidence>
<organism evidence="3 4">
    <name type="scientific">Corynebacterium pseudodiphtheriticum</name>
    <dbReference type="NCBI Taxonomy" id="37637"/>
    <lineage>
        <taxon>Bacteria</taxon>
        <taxon>Bacillati</taxon>
        <taxon>Actinomycetota</taxon>
        <taxon>Actinomycetes</taxon>
        <taxon>Mycobacteriales</taxon>
        <taxon>Corynebacteriaceae</taxon>
        <taxon>Corynebacterium</taxon>
    </lineage>
</organism>
<dbReference type="Gene3D" id="1.10.1660.10">
    <property type="match status" value="1"/>
</dbReference>
<dbReference type="GO" id="GO:0003677">
    <property type="term" value="F:DNA binding"/>
    <property type="evidence" value="ECO:0007669"/>
    <property type="project" value="UniProtKB-KW"/>
</dbReference>
<dbReference type="Proteomes" id="UP001224412">
    <property type="component" value="Unassembled WGS sequence"/>
</dbReference>
<dbReference type="InterPro" id="IPR000551">
    <property type="entry name" value="MerR-type_HTH_dom"/>
</dbReference>
<sequence>MGVVLESLRPEFPDITVSKIRFLESEGLISPQRTKSGYRRFTEEDVARLRYILVTQRDHYLPLKVIREQLEAMDSGQVTALVGANSTQGLMSADTFRTTGPRSFTDSDVAHQAGVDVEFVTELAGAGLIRPDAAGFFATDDVNIVSTARSLQQLGFDTRLLKSLRNGARRHADLITQVASPLTHGKSDNAQQQAEELSQQISALVVSLHTSLLKSTLREEFDA</sequence>
<keyword evidence="1" id="KW-0238">DNA-binding</keyword>
<comment type="caution">
    <text evidence="3">The sequence shown here is derived from an EMBL/GenBank/DDBJ whole genome shotgun (WGS) entry which is preliminary data.</text>
</comment>
<dbReference type="AlphaFoldDB" id="A0AAP4BQN4"/>
<reference evidence="3" key="1">
    <citation type="submission" date="2023-05" db="EMBL/GenBank/DDBJ databases">
        <title>Metabolic capabilities are highly conserved among human nasal-associated Corynebacterium species in pangenomic analyses.</title>
        <authorList>
            <person name="Tran T.H."/>
            <person name="Roberts A.Q."/>
            <person name="Escapa I.F."/>
            <person name="Gao W."/>
            <person name="Conlan S."/>
            <person name="Kong H."/>
            <person name="Segre J.A."/>
            <person name="Kelly M.S."/>
            <person name="Lemon K.P."/>
        </authorList>
    </citation>
    <scope>NUCLEOTIDE SEQUENCE</scope>
    <source>
        <strain evidence="3">KPL2773</strain>
    </source>
</reference>
<dbReference type="InterPro" id="IPR047057">
    <property type="entry name" value="MerR_fam"/>
</dbReference>
<name>A0AAP4BQN4_9CORY</name>
<evidence type="ECO:0000256" key="1">
    <source>
        <dbReference type="ARBA" id="ARBA00023125"/>
    </source>
</evidence>
<dbReference type="EMBL" id="JASNVH010000013">
    <property type="protein sequence ID" value="MDK4307614.1"/>
    <property type="molecule type" value="Genomic_DNA"/>
</dbReference>
<evidence type="ECO:0000313" key="3">
    <source>
        <dbReference type="EMBL" id="MDK4307614.1"/>
    </source>
</evidence>
<dbReference type="SUPFAM" id="SSF46955">
    <property type="entry name" value="Putative DNA-binding domain"/>
    <property type="match status" value="1"/>
</dbReference>
<accession>A0AAP4BQN4</accession>
<gene>
    <name evidence="3" type="ORF">QPX42_08695</name>
</gene>